<dbReference type="Pfam" id="PF00536">
    <property type="entry name" value="SAM_1"/>
    <property type="match status" value="1"/>
</dbReference>
<feature type="compositionally biased region" description="Pro residues" evidence="1">
    <location>
        <begin position="315"/>
        <end position="325"/>
    </location>
</feature>
<feature type="compositionally biased region" description="Gly residues" evidence="1">
    <location>
        <begin position="390"/>
        <end position="401"/>
    </location>
</feature>
<feature type="region of interest" description="Disordered" evidence="1">
    <location>
        <begin position="536"/>
        <end position="585"/>
    </location>
</feature>
<dbReference type="PROSITE" id="PS50105">
    <property type="entry name" value="SAM_DOMAIN"/>
    <property type="match status" value="1"/>
</dbReference>
<feature type="compositionally biased region" description="Low complexity" evidence="1">
    <location>
        <begin position="999"/>
        <end position="1009"/>
    </location>
</feature>
<dbReference type="EMBL" id="LK028579">
    <property type="protein sequence ID" value="CDS19763.1"/>
    <property type="molecule type" value="Genomic_DNA"/>
</dbReference>
<feature type="compositionally biased region" description="Basic and acidic residues" evidence="1">
    <location>
        <begin position="689"/>
        <end position="700"/>
    </location>
</feature>
<protein>
    <submittedName>
        <fullName evidence="3 5">Polyhomeotic proximal chromatin protein</fullName>
    </submittedName>
</protein>
<dbReference type="InterPro" id="IPR013761">
    <property type="entry name" value="SAM/pointed_sf"/>
</dbReference>
<feature type="compositionally biased region" description="Low complexity" evidence="1">
    <location>
        <begin position="431"/>
        <end position="450"/>
    </location>
</feature>
<dbReference type="AlphaFoldDB" id="A0A068WQ61"/>
<feature type="compositionally biased region" description="Basic and acidic residues" evidence="1">
    <location>
        <begin position="714"/>
        <end position="734"/>
    </location>
</feature>
<accession>A0A068WQ61</accession>
<feature type="region of interest" description="Disordered" evidence="1">
    <location>
        <begin position="218"/>
        <end position="256"/>
    </location>
</feature>
<feature type="region of interest" description="Disordered" evidence="1">
    <location>
        <begin position="1046"/>
        <end position="1066"/>
    </location>
</feature>
<feature type="region of interest" description="Disordered" evidence="1">
    <location>
        <begin position="274"/>
        <end position="297"/>
    </location>
</feature>
<feature type="compositionally biased region" description="Low complexity" evidence="1">
    <location>
        <begin position="235"/>
        <end position="255"/>
    </location>
</feature>
<feature type="compositionally biased region" description="Polar residues" evidence="1">
    <location>
        <begin position="281"/>
        <end position="293"/>
    </location>
</feature>
<evidence type="ECO:0000313" key="4">
    <source>
        <dbReference type="Proteomes" id="UP000492820"/>
    </source>
</evidence>
<dbReference type="InterPro" id="IPR001660">
    <property type="entry name" value="SAM"/>
</dbReference>
<dbReference type="Proteomes" id="UP000492820">
    <property type="component" value="Unassembled WGS sequence"/>
</dbReference>
<feature type="region of interest" description="Disordered" evidence="1">
    <location>
        <begin position="877"/>
        <end position="902"/>
    </location>
</feature>
<feature type="compositionally biased region" description="Polar residues" evidence="1">
    <location>
        <begin position="10"/>
        <end position="31"/>
    </location>
</feature>
<feature type="compositionally biased region" description="Low complexity" evidence="1">
    <location>
        <begin position="1105"/>
        <end position="1121"/>
    </location>
</feature>
<feature type="compositionally biased region" description="Basic and acidic residues" evidence="1">
    <location>
        <begin position="51"/>
        <end position="62"/>
    </location>
</feature>
<dbReference type="SUPFAM" id="SSF47769">
    <property type="entry name" value="SAM/Pointed domain"/>
    <property type="match status" value="1"/>
</dbReference>
<feature type="region of interest" description="Disordered" evidence="1">
    <location>
        <begin position="935"/>
        <end position="1017"/>
    </location>
</feature>
<dbReference type="OrthoDB" id="2390104at2759"/>
<feature type="region of interest" description="Disordered" evidence="1">
    <location>
        <begin position="676"/>
        <end position="783"/>
    </location>
</feature>
<evidence type="ECO:0000313" key="5">
    <source>
        <dbReference type="WBParaSite" id="EgrG_000510200"/>
    </source>
</evidence>
<dbReference type="CDD" id="cd09509">
    <property type="entry name" value="SAM_Polycomb"/>
    <property type="match status" value="1"/>
</dbReference>
<gene>
    <name evidence="3" type="ORF">EgrG_000510200</name>
</gene>
<dbReference type="Gene3D" id="1.10.150.50">
    <property type="entry name" value="Transcription Factor, Ets-1"/>
    <property type="match status" value="1"/>
</dbReference>
<dbReference type="SMART" id="SM00454">
    <property type="entry name" value="SAM"/>
    <property type="match status" value="1"/>
</dbReference>
<feature type="domain" description="SAM" evidence="2">
    <location>
        <begin position="1142"/>
        <end position="1207"/>
    </location>
</feature>
<reference evidence="3 4" key="1">
    <citation type="journal article" date="2013" name="Nature">
        <title>The genomes of four tapeworm species reveal adaptations to parasitism.</title>
        <authorList>
            <person name="Tsai I.J."/>
            <person name="Zarowiecki M."/>
            <person name="Holroyd N."/>
            <person name="Garciarrubio A."/>
            <person name="Sanchez-Flores A."/>
            <person name="Brooks K.L."/>
            <person name="Tracey A."/>
            <person name="Bobes R.J."/>
            <person name="Fragoso G."/>
            <person name="Sciutto E."/>
            <person name="Aslett M."/>
            <person name="Beasley H."/>
            <person name="Bennett H.M."/>
            <person name="Cai J."/>
            <person name="Camicia F."/>
            <person name="Clark R."/>
            <person name="Cucher M."/>
            <person name="De Silva N."/>
            <person name="Day T.A."/>
            <person name="Deplazes P."/>
            <person name="Estrada K."/>
            <person name="Fernandez C."/>
            <person name="Holland P.W."/>
            <person name="Hou J."/>
            <person name="Hu S."/>
            <person name="Huckvale T."/>
            <person name="Hung S.S."/>
            <person name="Kamenetzky L."/>
            <person name="Keane J.A."/>
            <person name="Kiss F."/>
            <person name="Koziol U."/>
            <person name="Lambert O."/>
            <person name="Liu K."/>
            <person name="Luo X."/>
            <person name="Luo Y."/>
            <person name="Macchiaroli N."/>
            <person name="Nichol S."/>
            <person name="Paps J."/>
            <person name="Parkinson J."/>
            <person name="Pouchkina-Stantcheva N."/>
            <person name="Riddiford N."/>
            <person name="Rosenzvit M."/>
            <person name="Salinas G."/>
            <person name="Wasmuth J.D."/>
            <person name="Zamanian M."/>
            <person name="Zheng Y."/>
            <person name="Cai X."/>
            <person name="Soberon X."/>
            <person name="Olson P.D."/>
            <person name="Laclette J.P."/>
            <person name="Brehm K."/>
            <person name="Berriman M."/>
            <person name="Garciarrubio A."/>
            <person name="Bobes R.J."/>
            <person name="Fragoso G."/>
            <person name="Sanchez-Flores A."/>
            <person name="Estrada K."/>
            <person name="Cevallos M.A."/>
            <person name="Morett E."/>
            <person name="Gonzalez V."/>
            <person name="Portillo T."/>
            <person name="Ochoa-Leyva A."/>
            <person name="Jose M.V."/>
            <person name="Sciutto E."/>
            <person name="Landa A."/>
            <person name="Jimenez L."/>
            <person name="Valdes V."/>
            <person name="Carrero J.C."/>
            <person name="Larralde C."/>
            <person name="Morales-Montor J."/>
            <person name="Limon-Lason J."/>
            <person name="Soberon X."/>
            <person name="Laclette J.P."/>
        </authorList>
    </citation>
    <scope>NUCLEOTIDE SEQUENCE [LARGE SCALE GENOMIC DNA]</scope>
</reference>
<feature type="compositionally biased region" description="Pro residues" evidence="1">
    <location>
        <begin position="405"/>
        <end position="430"/>
    </location>
</feature>
<reference evidence="3" key="2">
    <citation type="submission" date="2014-06" db="EMBL/GenBank/DDBJ databases">
        <authorList>
            <person name="Aslett M."/>
        </authorList>
    </citation>
    <scope>NUCLEOTIDE SEQUENCE</scope>
</reference>
<evidence type="ECO:0000313" key="3">
    <source>
        <dbReference type="EMBL" id="CDS19763.1"/>
    </source>
</evidence>
<feature type="region of interest" description="Disordered" evidence="1">
    <location>
        <begin position="1"/>
        <end position="87"/>
    </location>
</feature>
<feature type="compositionally biased region" description="Polar residues" evidence="1">
    <location>
        <begin position="981"/>
        <end position="991"/>
    </location>
</feature>
<feature type="region of interest" description="Disordered" evidence="1">
    <location>
        <begin position="311"/>
        <end position="335"/>
    </location>
</feature>
<proteinExistence type="predicted"/>
<feature type="compositionally biased region" description="Low complexity" evidence="1">
    <location>
        <begin position="1050"/>
        <end position="1059"/>
    </location>
</feature>
<sequence>METANAERPLSSTFEENNGNEPDTQVPSSVECSEKSSYEQGSPPICYVDLGGHKSTEPDFREQQASADTHLCESPPELTRGDRIPELKRPDKADRLLYNAVVLNSVEQSSLAVKDGGTDECASIISAPAQCVVSSSIVQDQKNATTTLVPGPLISCPPSDKSETTRVVVDIEKEAMEIDDDDDDVDDRPLVLDLGDTANTPSPLESPAPPVVIVSEEAPGTFRRPPPPLKASPRTTPKVSSVASTTSTSVTITSTPAHRVQKPIRPFIPQHFSTLEGGSGSHVSTTVPASPTPASHHLTAPSLAATTIRLQTLPSQPPPPPPPGPTLSAASSPQQANGVQFMSVLTPPPSASSAVSPSPIHLFNLAAMPGYLNAASGVLFQSIPSTTVTTGGGSQTTGPGGFQFTPPPPPPPPPPPLFAPQTFPPPPPPHFSRTPSNLSAATANASTAGGLPPPPPLAPAPGLTSVQHTGATRTPLTGLFIPDMSTWMATVTGAQSIPPLQPIFSAQPTSLTTATISSGEVIYPTFVTTTTAVTTTPTTTATTTSSSSSVSNRLTTVPSNSPNLTSTTSLKTDGEKSLTPTAVNGGAMSPLANISVSARRWRPSLGRKCSASAAINSGITVTGKCGSKTTVDKGLAPVFSPLVVVSTTTATKPSAAAVTSSSVNSSLTAVEALVSKARNTVHGPPRKRLHEESTTRRRDANACITKSEATDSAVPREEKTEEVGKEENVKDRAEVFSPALSTVPSLPPPLPPPPLPPQSRSRAHPPKRAMQPPSSPAPPVTQSTVERKIISHFIDGHVLYESNLPFPVRNAMAVVRATLKCNGDAKSHDTVSAEFVPITNHDQGDTKLEETKSNGVTNGEHLPVVAASETTMRRKHSVGLLSGSHRKRRLSKSEVSKSCDAERHVEVEAEDVTLEKKKSKKSLTVWAAPFVAGGDEAVPMPAQNGHKEISVSDKSPATKSKTNDEEGNTTVSTSTKVATTGNSTLPTSNAAAASVSEPTTTVTTTTTNTSISVGGSGLKMTIHPVYQSSGGTSQAVSKTSTPTAALSAITSPSTTKSASTPPPPLPVVSTPFASTLSSTVSTVPQSLASSTISRTHPVSVAKPPTSTTVTSTSTNTASSSSGGISARLQQLPPPLRKPMKSWSPTLVAEFVRGTPSCSTYADAFVENEIDGEALLLLTPAHFIDAPIKMKIGHALKLAHRVRQIVDPTYDSSASAAPIGGSSGSGAV</sequence>
<feature type="compositionally biased region" description="Basic and acidic residues" evidence="1">
    <location>
        <begin position="891"/>
        <end position="902"/>
    </location>
</feature>
<reference evidence="5" key="3">
    <citation type="submission" date="2020-10" db="UniProtKB">
        <authorList>
            <consortium name="WormBaseParasite"/>
        </authorList>
    </citation>
    <scope>IDENTIFICATION</scope>
</reference>
<feature type="region of interest" description="Disordered" evidence="1">
    <location>
        <begin position="387"/>
        <end position="467"/>
    </location>
</feature>
<evidence type="ECO:0000259" key="2">
    <source>
        <dbReference type="PROSITE" id="PS50105"/>
    </source>
</evidence>
<feature type="compositionally biased region" description="Low complexity" evidence="1">
    <location>
        <begin position="969"/>
        <end position="980"/>
    </location>
</feature>
<feature type="compositionally biased region" description="Low complexity" evidence="1">
    <location>
        <begin position="536"/>
        <end position="571"/>
    </location>
</feature>
<feature type="region of interest" description="Disordered" evidence="1">
    <location>
        <begin position="1088"/>
        <end position="1125"/>
    </location>
</feature>
<name>A0A068WQ61_ECHGR</name>
<organism evidence="3">
    <name type="scientific">Echinococcus granulosus</name>
    <name type="common">Hydatid tapeworm</name>
    <dbReference type="NCBI Taxonomy" id="6210"/>
    <lineage>
        <taxon>Eukaryota</taxon>
        <taxon>Metazoa</taxon>
        <taxon>Spiralia</taxon>
        <taxon>Lophotrochozoa</taxon>
        <taxon>Platyhelminthes</taxon>
        <taxon>Cestoda</taxon>
        <taxon>Eucestoda</taxon>
        <taxon>Cyclophyllidea</taxon>
        <taxon>Taeniidae</taxon>
        <taxon>Echinococcus</taxon>
        <taxon>Echinococcus granulosus group</taxon>
    </lineage>
</organism>
<dbReference type="WBParaSite" id="EgrG_000510200">
    <property type="protein sequence ID" value="EgrG_000510200"/>
    <property type="gene ID" value="EgrG_000510200"/>
</dbReference>
<evidence type="ECO:0000256" key="1">
    <source>
        <dbReference type="SAM" id="MobiDB-lite"/>
    </source>
</evidence>
<feature type="compositionally biased region" description="Pro residues" evidence="1">
    <location>
        <begin position="745"/>
        <end position="757"/>
    </location>
</feature>